<dbReference type="GO" id="GO:0015833">
    <property type="term" value="P:peptide transport"/>
    <property type="evidence" value="ECO:0007669"/>
    <property type="project" value="InterPro"/>
</dbReference>
<sequence>MVSKVVLSLNNLHVKFKTLSGTVNAVRGISYDLYEGETLALVGESGSGKSVSTKAITKVLPPNAAISGDSITYKGENLLKKSDSKMNKIRGSEIAMIFQDPMTSLNPILPVGFQIAEPIIEHQHLSKEKAKEKAIKLMERVGIVKAEERYSQYPHQFSGGMRQRVMIALAVACHPHIMIADEPTTALDVTIQAQIIELLKELNKEFNMSTIFITHDMGVVANIADRIAVMYAGKIVEFGTANEIFFNPKHPYTWGLLMAVPDVNIKDQDLYTIPGMPPNLLHVPKGDPFAFRNKYALNIDLEEEPPMFKVSDTHYAATWLLDEKAPKVEPPKEILDRWKYFEDHIENKQKEG</sequence>
<dbReference type="AlphaFoldDB" id="A0A0R1MKS4"/>
<dbReference type="InterPro" id="IPR003439">
    <property type="entry name" value="ABC_transporter-like_ATP-bd"/>
</dbReference>
<dbReference type="EMBL" id="AZEH01000039">
    <property type="protein sequence ID" value="KRL04552.1"/>
    <property type="molecule type" value="Genomic_DNA"/>
</dbReference>
<dbReference type="PANTHER" id="PTHR43297">
    <property type="entry name" value="OLIGOPEPTIDE TRANSPORT ATP-BINDING PROTEIN APPD"/>
    <property type="match status" value="1"/>
</dbReference>
<evidence type="ECO:0000256" key="1">
    <source>
        <dbReference type="ARBA" id="ARBA00004202"/>
    </source>
</evidence>
<keyword evidence="5" id="KW-0547">Nucleotide-binding</keyword>
<proteinExistence type="inferred from homology"/>
<evidence type="ECO:0000313" key="10">
    <source>
        <dbReference type="Proteomes" id="UP000051686"/>
    </source>
</evidence>
<evidence type="ECO:0000313" key="9">
    <source>
        <dbReference type="EMBL" id="KRL04552.1"/>
    </source>
</evidence>
<dbReference type="Pfam" id="PF00005">
    <property type="entry name" value="ABC_tran"/>
    <property type="match status" value="1"/>
</dbReference>
<dbReference type="SUPFAM" id="SSF52540">
    <property type="entry name" value="P-loop containing nucleoside triphosphate hydrolases"/>
    <property type="match status" value="1"/>
</dbReference>
<comment type="subcellular location">
    <subcellularLocation>
        <location evidence="1">Cell membrane</location>
        <topology evidence="1">Peripheral membrane protein</topology>
    </subcellularLocation>
</comment>
<reference evidence="9 10" key="1">
    <citation type="journal article" date="2015" name="Genome Announc.">
        <title>Expanding the biotechnology potential of lactobacilli through comparative genomics of 213 strains and associated genera.</title>
        <authorList>
            <person name="Sun Z."/>
            <person name="Harris H.M."/>
            <person name="McCann A."/>
            <person name="Guo C."/>
            <person name="Argimon S."/>
            <person name="Zhang W."/>
            <person name="Yang X."/>
            <person name="Jeffery I.B."/>
            <person name="Cooney J.C."/>
            <person name="Kagawa T.F."/>
            <person name="Liu W."/>
            <person name="Song Y."/>
            <person name="Salvetti E."/>
            <person name="Wrobel A."/>
            <person name="Rasinkangas P."/>
            <person name="Parkhill J."/>
            <person name="Rea M.C."/>
            <person name="O'Sullivan O."/>
            <person name="Ritari J."/>
            <person name="Douillard F.P."/>
            <person name="Paul Ross R."/>
            <person name="Yang R."/>
            <person name="Briner A.E."/>
            <person name="Felis G.E."/>
            <person name="de Vos W.M."/>
            <person name="Barrangou R."/>
            <person name="Klaenhammer T.R."/>
            <person name="Caufield P.W."/>
            <person name="Cui Y."/>
            <person name="Zhang H."/>
            <person name="O'Toole P.W."/>
        </authorList>
    </citation>
    <scope>NUCLEOTIDE SEQUENCE [LARGE SCALE GENOMIC DNA]</scope>
    <source>
        <strain evidence="9 10">DSM 19972</strain>
    </source>
</reference>
<dbReference type="RefSeq" id="WP_057896513.1">
    <property type="nucleotide sequence ID" value="NZ_AZEH01000039.1"/>
</dbReference>
<dbReference type="Proteomes" id="UP000051686">
    <property type="component" value="Unassembled WGS sequence"/>
</dbReference>
<keyword evidence="3" id="KW-0813">Transport</keyword>
<dbReference type="GO" id="GO:0005886">
    <property type="term" value="C:plasma membrane"/>
    <property type="evidence" value="ECO:0007669"/>
    <property type="project" value="UniProtKB-SubCell"/>
</dbReference>
<evidence type="ECO:0000256" key="7">
    <source>
        <dbReference type="ARBA" id="ARBA00023136"/>
    </source>
</evidence>
<keyword evidence="4" id="KW-1003">Cell membrane</keyword>
<gene>
    <name evidence="9" type="ORF">FD46_GL001683</name>
</gene>
<accession>A0A0R1MKS4</accession>
<protein>
    <submittedName>
        <fullName evidence="9">ABC superfamily ATP binding cassette transporter, ABC protein</fullName>
    </submittedName>
</protein>
<feature type="domain" description="ABC transporter" evidence="8">
    <location>
        <begin position="7"/>
        <end position="257"/>
    </location>
</feature>
<comment type="caution">
    <text evidence="9">The sequence shown here is derived from an EMBL/GenBank/DDBJ whole genome shotgun (WGS) entry which is preliminary data.</text>
</comment>
<dbReference type="InterPro" id="IPR027417">
    <property type="entry name" value="P-loop_NTPase"/>
</dbReference>
<keyword evidence="10" id="KW-1185">Reference proteome</keyword>
<dbReference type="PATRIC" id="fig|1423777.3.peg.1734"/>
<dbReference type="InterPro" id="IPR003593">
    <property type="entry name" value="AAA+_ATPase"/>
</dbReference>
<evidence type="ECO:0000256" key="5">
    <source>
        <dbReference type="ARBA" id="ARBA00022741"/>
    </source>
</evidence>
<evidence type="ECO:0000256" key="2">
    <source>
        <dbReference type="ARBA" id="ARBA00005417"/>
    </source>
</evidence>
<dbReference type="OrthoDB" id="9802264at2"/>
<dbReference type="STRING" id="1423777.FD46_GL001683"/>
<dbReference type="InterPro" id="IPR017871">
    <property type="entry name" value="ABC_transporter-like_CS"/>
</dbReference>
<dbReference type="NCBIfam" id="TIGR01727">
    <property type="entry name" value="oligo_HPY"/>
    <property type="match status" value="1"/>
</dbReference>
<evidence type="ECO:0000256" key="3">
    <source>
        <dbReference type="ARBA" id="ARBA00022448"/>
    </source>
</evidence>
<evidence type="ECO:0000256" key="6">
    <source>
        <dbReference type="ARBA" id="ARBA00022840"/>
    </source>
</evidence>
<organism evidence="9 10">
    <name type="scientific">Liquorilactobacillus oeni DSM 19972</name>
    <dbReference type="NCBI Taxonomy" id="1423777"/>
    <lineage>
        <taxon>Bacteria</taxon>
        <taxon>Bacillati</taxon>
        <taxon>Bacillota</taxon>
        <taxon>Bacilli</taxon>
        <taxon>Lactobacillales</taxon>
        <taxon>Lactobacillaceae</taxon>
        <taxon>Liquorilactobacillus</taxon>
    </lineage>
</organism>
<dbReference type="Gene3D" id="3.40.50.300">
    <property type="entry name" value="P-loop containing nucleotide triphosphate hydrolases"/>
    <property type="match status" value="1"/>
</dbReference>
<dbReference type="PANTHER" id="PTHR43297:SF2">
    <property type="entry name" value="DIPEPTIDE TRANSPORT ATP-BINDING PROTEIN DPPD"/>
    <property type="match status" value="1"/>
</dbReference>
<name>A0A0R1MKS4_9LACO</name>
<dbReference type="SMART" id="SM00382">
    <property type="entry name" value="AAA"/>
    <property type="match status" value="1"/>
</dbReference>
<dbReference type="FunFam" id="3.40.50.300:FF:000016">
    <property type="entry name" value="Oligopeptide ABC transporter ATP-binding component"/>
    <property type="match status" value="1"/>
</dbReference>
<dbReference type="InterPro" id="IPR013563">
    <property type="entry name" value="Oligopep_ABC_C"/>
</dbReference>
<dbReference type="PROSITE" id="PS00211">
    <property type="entry name" value="ABC_TRANSPORTER_1"/>
    <property type="match status" value="1"/>
</dbReference>
<dbReference type="CDD" id="cd03257">
    <property type="entry name" value="ABC_NikE_OppD_transporters"/>
    <property type="match status" value="1"/>
</dbReference>
<dbReference type="GO" id="GO:0005524">
    <property type="term" value="F:ATP binding"/>
    <property type="evidence" value="ECO:0007669"/>
    <property type="project" value="UniProtKB-KW"/>
</dbReference>
<dbReference type="Pfam" id="PF08352">
    <property type="entry name" value="oligo_HPY"/>
    <property type="match status" value="1"/>
</dbReference>
<keyword evidence="6" id="KW-0067">ATP-binding</keyword>
<keyword evidence="7" id="KW-0472">Membrane</keyword>
<evidence type="ECO:0000259" key="8">
    <source>
        <dbReference type="PROSITE" id="PS50893"/>
    </source>
</evidence>
<evidence type="ECO:0000256" key="4">
    <source>
        <dbReference type="ARBA" id="ARBA00022475"/>
    </source>
</evidence>
<comment type="similarity">
    <text evidence="2">Belongs to the ABC transporter superfamily.</text>
</comment>
<dbReference type="GO" id="GO:0016887">
    <property type="term" value="F:ATP hydrolysis activity"/>
    <property type="evidence" value="ECO:0007669"/>
    <property type="project" value="InterPro"/>
</dbReference>
<dbReference type="PROSITE" id="PS50893">
    <property type="entry name" value="ABC_TRANSPORTER_2"/>
    <property type="match status" value="1"/>
</dbReference>
<dbReference type="InterPro" id="IPR050388">
    <property type="entry name" value="ABC_Ni/Peptide_Import"/>
</dbReference>